<feature type="compositionally biased region" description="Polar residues" evidence="12">
    <location>
        <begin position="458"/>
        <end position="469"/>
    </location>
</feature>
<keyword evidence="14" id="KW-1185">Reference proteome</keyword>
<accession>A0A917QAT4</accession>
<dbReference type="Pfam" id="PF01202">
    <property type="entry name" value="SKI"/>
    <property type="match status" value="1"/>
</dbReference>
<dbReference type="GO" id="GO:0009073">
    <property type="term" value="P:aromatic amino acid family biosynthetic process"/>
    <property type="evidence" value="ECO:0007669"/>
    <property type="project" value="UniProtKB-KW"/>
</dbReference>
<evidence type="ECO:0000256" key="9">
    <source>
        <dbReference type="ARBA" id="ARBA00023141"/>
    </source>
</evidence>
<proteinExistence type="inferred from homology"/>
<keyword evidence="8 11" id="KW-0067">ATP-binding</keyword>
<dbReference type="PRINTS" id="PR01100">
    <property type="entry name" value="SHIKIMTKNASE"/>
</dbReference>
<feature type="compositionally biased region" description="Low complexity" evidence="12">
    <location>
        <begin position="244"/>
        <end position="263"/>
    </location>
</feature>
<dbReference type="InterPro" id="IPR000623">
    <property type="entry name" value="Shikimate_kinase/TSH1"/>
</dbReference>
<evidence type="ECO:0000256" key="11">
    <source>
        <dbReference type="HAMAP-Rule" id="MF_00109"/>
    </source>
</evidence>
<dbReference type="SUPFAM" id="SSF52540">
    <property type="entry name" value="P-loop containing nucleoside triphosphate hydrolases"/>
    <property type="match status" value="1"/>
</dbReference>
<dbReference type="GO" id="GO:0004765">
    <property type="term" value="F:shikimate kinase activity"/>
    <property type="evidence" value="ECO:0007669"/>
    <property type="project" value="UniProtKB-UniRule"/>
</dbReference>
<dbReference type="GO" id="GO:0005829">
    <property type="term" value="C:cytosol"/>
    <property type="evidence" value="ECO:0007669"/>
    <property type="project" value="TreeGrafter"/>
</dbReference>
<dbReference type="GO" id="GO:0005524">
    <property type="term" value="F:ATP binding"/>
    <property type="evidence" value="ECO:0007669"/>
    <property type="project" value="UniProtKB-UniRule"/>
</dbReference>
<name>A0A917QAT4_9NOCA</name>
<evidence type="ECO:0000256" key="12">
    <source>
        <dbReference type="SAM" id="MobiDB-lite"/>
    </source>
</evidence>
<dbReference type="AlphaFoldDB" id="A0A917QAT4"/>
<feature type="binding site" evidence="11">
    <location>
        <position position="148"/>
    </location>
    <ligand>
        <name>substrate</name>
    </ligand>
</feature>
<dbReference type="EC" id="2.7.1.71" evidence="3 11"/>
<keyword evidence="9 11" id="KW-0057">Aromatic amino acid biosynthesis</keyword>
<evidence type="ECO:0000256" key="6">
    <source>
        <dbReference type="ARBA" id="ARBA00022741"/>
    </source>
</evidence>
<feature type="compositionally biased region" description="Basic and acidic residues" evidence="12">
    <location>
        <begin position="326"/>
        <end position="344"/>
    </location>
</feature>
<evidence type="ECO:0000313" key="14">
    <source>
        <dbReference type="Proteomes" id="UP000612956"/>
    </source>
</evidence>
<comment type="subunit">
    <text evidence="11">Monomer.</text>
</comment>
<evidence type="ECO:0000256" key="7">
    <source>
        <dbReference type="ARBA" id="ARBA00022777"/>
    </source>
</evidence>
<evidence type="ECO:0000256" key="4">
    <source>
        <dbReference type="ARBA" id="ARBA00022605"/>
    </source>
</evidence>
<dbReference type="Proteomes" id="UP000612956">
    <property type="component" value="Unassembled WGS sequence"/>
</dbReference>
<feature type="compositionally biased region" description="Low complexity" evidence="12">
    <location>
        <begin position="316"/>
        <end position="325"/>
    </location>
</feature>
<feature type="binding site" evidence="11">
    <location>
        <position position="126"/>
    </location>
    <ligand>
        <name>substrate</name>
    </ligand>
</feature>
<keyword evidence="11" id="KW-0963">Cytoplasm</keyword>
<dbReference type="GO" id="GO:0000287">
    <property type="term" value="F:magnesium ion binding"/>
    <property type="evidence" value="ECO:0007669"/>
    <property type="project" value="UniProtKB-UniRule"/>
</dbReference>
<evidence type="ECO:0000256" key="8">
    <source>
        <dbReference type="ARBA" id="ARBA00022840"/>
    </source>
</evidence>
<dbReference type="PROSITE" id="PS01128">
    <property type="entry name" value="SHIKIMATE_KINASE"/>
    <property type="match status" value="1"/>
</dbReference>
<keyword evidence="5 11" id="KW-0808">Transferase</keyword>
<feature type="compositionally biased region" description="Low complexity" evidence="12">
    <location>
        <begin position="406"/>
        <end position="419"/>
    </location>
</feature>
<feature type="compositionally biased region" description="Basic residues" evidence="12">
    <location>
        <begin position="604"/>
        <end position="617"/>
    </location>
</feature>
<keyword evidence="11" id="KW-0479">Metal-binding</keyword>
<dbReference type="InterPro" id="IPR023000">
    <property type="entry name" value="Shikimate_kinase_CS"/>
</dbReference>
<comment type="subcellular location">
    <subcellularLocation>
        <location evidence="11">Cytoplasm</location>
    </subcellularLocation>
</comment>
<dbReference type="CDD" id="cd00464">
    <property type="entry name" value="SK"/>
    <property type="match status" value="1"/>
</dbReference>
<feature type="compositionally biased region" description="Polar residues" evidence="12">
    <location>
        <begin position="518"/>
        <end position="527"/>
    </location>
</feature>
<reference evidence="13" key="2">
    <citation type="submission" date="2020-09" db="EMBL/GenBank/DDBJ databases">
        <authorList>
            <person name="Sun Q."/>
            <person name="Zhou Y."/>
        </authorList>
    </citation>
    <scope>NUCLEOTIDE SEQUENCE</scope>
    <source>
        <strain evidence="13">CGMCC 4.7278</strain>
    </source>
</reference>
<gene>
    <name evidence="11" type="primary">aroK</name>
    <name evidence="13" type="ORF">GCM10011591_08980</name>
</gene>
<keyword evidence="11" id="KW-0460">Magnesium</keyword>
<dbReference type="EMBL" id="BMMW01000001">
    <property type="protein sequence ID" value="GGK39503.1"/>
    <property type="molecule type" value="Genomic_DNA"/>
</dbReference>
<feature type="compositionally biased region" description="Polar residues" evidence="12">
    <location>
        <begin position="534"/>
        <end position="561"/>
    </location>
</feature>
<dbReference type="GO" id="GO:0008652">
    <property type="term" value="P:amino acid biosynthetic process"/>
    <property type="evidence" value="ECO:0007669"/>
    <property type="project" value="UniProtKB-KW"/>
</dbReference>
<keyword evidence="7 11" id="KW-0418">Kinase</keyword>
<protein>
    <recommendedName>
        <fullName evidence="3 11">Shikimate kinase</fullName>
        <shortName evidence="11">SK</shortName>
        <ecNumber evidence="3 11">2.7.1.71</ecNumber>
    </recommendedName>
</protein>
<feature type="compositionally biased region" description="Basic residues" evidence="12">
    <location>
        <begin position="431"/>
        <end position="443"/>
    </location>
</feature>
<comment type="catalytic activity">
    <reaction evidence="10 11">
        <text>shikimate + ATP = 3-phosphoshikimate + ADP + H(+)</text>
        <dbReference type="Rhea" id="RHEA:13121"/>
        <dbReference type="ChEBI" id="CHEBI:15378"/>
        <dbReference type="ChEBI" id="CHEBI:30616"/>
        <dbReference type="ChEBI" id="CHEBI:36208"/>
        <dbReference type="ChEBI" id="CHEBI:145989"/>
        <dbReference type="ChEBI" id="CHEBI:456216"/>
        <dbReference type="EC" id="2.7.1.71"/>
    </reaction>
</comment>
<keyword evidence="4 11" id="KW-0028">Amino-acid biosynthesis</keyword>
<reference evidence="13" key="1">
    <citation type="journal article" date="2014" name="Int. J. Syst. Evol. Microbiol.">
        <title>Complete genome sequence of Corynebacterium casei LMG S-19264T (=DSM 44701T), isolated from a smear-ripened cheese.</title>
        <authorList>
            <consortium name="US DOE Joint Genome Institute (JGI-PGF)"/>
            <person name="Walter F."/>
            <person name="Albersmeier A."/>
            <person name="Kalinowski J."/>
            <person name="Ruckert C."/>
        </authorList>
    </citation>
    <scope>NUCLEOTIDE SEQUENCE</scope>
    <source>
        <strain evidence="13">CGMCC 4.7278</strain>
    </source>
</reference>
<feature type="compositionally biased region" description="Low complexity" evidence="12">
    <location>
        <begin position="445"/>
        <end position="457"/>
    </location>
</feature>
<evidence type="ECO:0000256" key="2">
    <source>
        <dbReference type="ARBA" id="ARBA00006997"/>
    </source>
</evidence>
<dbReference type="PANTHER" id="PTHR21087:SF16">
    <property type="entry name" value="SHIKIMATE KINASE 1, CHLOROPLASTIC"/>
    <property type="match status" value="1"/>
</dbReference>
<dbReference type="GO" id="GO:0009423">
    <property type="term" value="P:chorismate biosynthetic process"/>
    <property type="evidence" value="ECO:0007669"/>
    <property type="project" value="UniProtKB-UniRule"/>
</dbReference>
<feature type="binding site" evidence="11">
    <location>
        <begin position="80"/>
        <end position="85"/>
    </location>
    <ligand>
        <name>ATP</name>
        <dbReference type="ChEBI" id="CHEBI:30616"/>
    </ligand>
</feature>
<evidence type="ECO:0000256" key="10">
    <source>
        <dbReference type="ARBA" id="ARBA00048567"/>
    </source>
</evidence>
<feature type="binding site" evidence="11">
    <location>
        <position position="185"/>
    </location>
    <ligand>
        <name>ATP</name>
        <dbReference type="ChEBI" id="CHEBI:30616"/>
    </ligand>
</feature>
<evidence type="ECO:0000313" key="13">
    <source>
        <dbReference type="EMBL" id="GGK39503.1"/>
    </source>
</evidence>
<evidence type="ECO:0000256" key="5">
    <source>
        <dbReference type="ARBA" id="ARBA00022679"/>
    </source>
</evidence>
<feature type="binding site" evidence="11">
    <location>
        <position position="102"/>
    </location>
    <ligand>
        <name>substrate</name>
    </ligand>
</feature>
<feature type="compositionally biased region" description="Polar residues" evidence="12">
    <location>
        <begin position="486"/>
        <end position="510"/>
    </location>
</feature>
<dbReference type="Gene3D" id="3.40.50.300">
    <property type="entry name" value="P-loop containing nucleotide triphosphate hydrolases"/>
    <property type="match status" value="1"/>
</dbReference>
<keyword evidence="6 11" id="KW-0547">Nucleotide-binding</keyword>
<feature type="binding site" evidence="11">
    <location>
        <position position="84"/>
    </location>
    <ligand>
        <name>Mg(2+)</name>
        <dbReference type="ChEBI" id="CHEBI:18420"/>
    </ligand>
</feature>
<comment type="function">
    <text evidence="11">Catalyzes the specific phosphorylation of the 3-hydroxyl group of shikimic acid using ATP as a cosubstrate.</text>
</comment>
<dbReference type="InterPro" id="IPR031322">
    <property type="entry name" value="Shikimate/glucono_kinase"/>
</dbReference>
<feature type="binding site" evidence="11">
    <location>
        <position position="221"/>
    </location>
    <ligand>
        <name>ATP</name>
        <dbReference type="ChEBI" id="CHEBI:30616"/>
    </ligand>
</feature>
<dbReference type="HAMAP" id="MF_00109">
    <property type="entry name" value="Shikimate_kinase"/>
    <property type="match status" value="1"/>
</dbReference>
<comment type="pathway">
    <text evidence="1 11">Metabolic intermediate biosynthesis; chorismate biosynthesis; chorismate from D-erythrose 4-phosphate and phosphoenolpyruvate: step 5/7.</text>
</comment>
<evidence type="ECO:0000256" key="1">
    <source>
        <dbReference type="ARBA" id="ARBA00004842"/>
    </source>
</evidence>
<comment type="similarity">
    <text evidence="2 11">Belongs to the shikimate kinase family.</text>
</comment>
<dbReference type="PANTHER" id="PTHR21087">
    <property type="entry name" value="SHIKIMATE KINASE"/>
    <property type="match status" value="1"/>
</dbReference>
<comment type="caution">
    <text evidence="13">The sequence shown here is derived from an EMBL/GenBank/DDBJ whole genome shotgun (WGS) entry which is preliminary data.</text>
</comment>
<comment type="cofactor">
    <cofactor evidence="11">
        <name>Mg(2+)</name>
        <dbReference type="ChEBI" id="CHEBI:18420"/>
    </cofactor>
    <text evidence="11">Binds 1 Mg(2+) ion per subunit.</text>
</comment>
<organism evidence="13 14">
    <name type="scientific">Nocardia camponoti</name>
    <dbReference type="NCBI Taxonomy" id="1616106"/>
    <lineage>
        <taxon>Bacteria</taxon>
        <taxon>Bacillati</taxon>
        <taxon>Actinomycetota</taxon>
        <taxon>Actinomycetes</taxon>
        <taxon>Mycobacteriales</taxon>
        <taxon>Nocardiaceae</taxon>
        <taxon>Nocardia</taxon>
    </lineage>
</organism>
<feature type="binding site" evidence="11">
    <location>
        <position position="204"/>
    </location>
    <ligand>
        <name>substrate</name>
    </ligand>
</feature>
<feature type="region of interest" description="Disordered" evidence="12">
    <location>
        <begin position="1"/>
        <end position="80"/>
    </location>
</feature>
<dbReference type="InterPro" id="IPR027417">
    <property type="entry name" value="P-loop_NTPase"/>
</dbReference>
<feature type="region of interest" description="Disordered" evidence="12">
    <location>
        <begin position="240"/>
        <end position="630"/>
    </location>
</feature>
<sequence length="630" mass="63997">MTESGQEGAADPTAAVPPRAEGSPVGQPSSGDAQPHVVTEAAPVDPIGRPGGKLRGVAEAGSDQPATAPRARVVLVGPPGSGKSTIGRRLARELGLELYDTDAGIEADTGRTIPDIFANDGEPVFRRIEEEVVQRAVREHEGVVSLGGGSVLSADTRAALRGATVVYLEISVGEGLRRTGSSKGRPLLNGADAAAKYRELMRNRRPLYREVATVRVRTDGRSPGRVVRMILAKLGLESVRTDLPPTQTTRATPPSSAPTARAANQVGNRSRARRRARAKAAAARRATGEVTSTGSLRRTSDAADAPAGTGRRKGSEAAASAPSGPRRTDGDTAHAPDTATRRGSDAGVSAPGPRRAKGDNAHSSGTATRRGGETEASAASGLPHGKVDAAHSPDTATRGSSDHTDTPSSSATASVGTSADGTRTPNPERAKRSRRGRSRRGGARGRASTANGAARNSDASVGTNDSASAQAGARSSHRQPGAAGKSANSPTAPTQRGQTGKSANSTTTPAQPGPAGKSASSPTTPTQAGPAGKSASSTTQTQPNALGNSPAPNSAAHTSTKVDGGNAASAAPREANSQGAVGKPNPGGPAQANSAHHDQPARHERARRGRSRRRGGKRTSTDQTESEQRT</sequence>
<evidence type="ECO:0000256" key="3">
    <source>
        <dbReference type="ARBA" id="ARBA00012154"/>
    </source>
</evidence>